<evidence type="ECO:0000313" key="3">
    <source>
        <dbReference type="Proteomes" id="UP000266841"/>
    </source>
</evidence>
<dbReference type="Pfam" id="PF13306">
    <property type="entry name" value="LRR_5"/>
    <property type="match status" value="1"/>
</dbReference>
<proteinExistence type="predicted"/>
<reference evidence="2 3" key="1">
    <citation type="journal article" date="2012" name="Genome Biol.">
        <title>Genome and low-iron response of an oceanic diatom adapted to chronic iron limitation.</title>
        <authorList>
            <person name="Lommer M."/>
            <person name="Specht M."/>
            <person name="Roy A.S."/>
            <person name="Kraemer L."/>
            <person name="Andreson R."/>
            <person name="Gutowska M.A."/>
            <person name="Wolf J."/>
            <person name="Bergner S.V."/>
            <person name="Schilhabel M.B."/>
            <person name="Klostermeier U.C."/>
            <person name="Beiko R.G."/>
            <person name="Rosenstiel P."/>
            <person name="Hippler M."/>
            <person name="Laroche J."/>
        </authorList>
    </citation>
    <scope>NUCLEOTIDE SEQUENCE [LARGE SCALE GENOMIC DNA]</scope>
    <source>
        <strain evidence="2 3">CCMP1005</strain>
    </source>
</reference>
<dbReference type="SUPFAM" id="SSF52058">
    <property type="entry name" value="L domain-like"/>
    <property type="match status" value="1"/>
</dbReference>
<evidence type="ECO:0000256" key="1">
    <source>
        <dbReference type="SAM" id="MobiDB-lite"/>
    </source>
</evidence>
<gene>
    <name evidence="2" type="ORF">THAOC_07476</name>
</gene>
<dbReference type="Proteomes" id="UP000266841">
    <property type="component" value="Unassembled WGS sequence"/>
</dbReference>
<dbReference type="PANTHER" id="PTHR45661:SF3">
    <property type="entry name" value="IG-LIKE DOMAIN-CONTAINING PROTEIN"/>
    <property type="match status" value="1"/>
</dbReference>
<dbReference type="OrthoDB" id="10679475at2759"/>
<organism evidence="2 3">
    <name type="scientific">Thalassiosira oceanica</name>
    <name type="common">Marine diatom</name>
    <dbReference type="NCBI Taxonomy" id="159749"/>
    <lineage>
        <taxon>Eukaryota</taxon>
        <taxon>Sar</taxon>
        <taxon>Stramenopiles</taxon>
        <taxon>Ochrophyta</taxon>
        <taxon>Bacillariophyta</taxon>
        <taxon>Coscinodiscophyceae</taxon>
        <taxon>Thalassiosirophycidae</taxon>
        <taxon>Thalassiosirales</taxon>
        <taxon>Thalassiosiraceae</taxon>
        <taxon>Thalassiosira</taxon>
    </lineage>
</organism>
<dbReference type="InterPro" id="IPR026906">
    <property type="entry name" value="LRR_5"/>
</dbReference>
<accession>K0TKC6</accession>
<name>K0TKC6_THAOC</name>
<keyword evidence="3" id="KW-1185">Reference proteome</keyword>
<dbReference type="Gene3D" id="3.80.10.10">
    <property type="entry name" value="Ribonuclease Inhibitor"/>
    <property type="match status" value="1"/>
</dbReference>
<dbReference type="AlphaFoldDB" id="K0TKC6"/>
<feature type="region of interest" description="Disordered" evidence="1">
    <location>
        <begin position="1"/>
        <end position="48"/>
    </location>
</feature>
<evidence type="ECO:0000313" key="2">
    <source>
        <dbReference type="EMBL" id="EJK71117.1"/>
    </source>
</evidence>
<dbReference type="EMBL" id="AGNL01007629">
    <property type="protein sequence ID" value="EJK71117.1"/>
    <property type="molecule type" value="Genomic_DNA"/>
</dbReference>
<protein>
    <submittedName>
        <fullName evidence="2">Uncharacterized protein</fullName>
    </submittedName>
</protein>
<dbReference type="PANTHER" id="PTHR45661">
    <property type="entry name" value="SURFACE ANTIGEN"/>
    <property type="match status" value="1"/>
</dbReference>
<sequence>MGNTCVKQQKADEPLRHPPLAPAPEQLHATEHGPPMKSLRNNPMGDQLQQAKSEPEVFLLYEGGEVAEELRSSLTHVRIAPHVNEIQNDVFSDCDKLIDLQLNEGLRVIGERAFQWTALRSVTLPSSVTALGHLAFHGCSNLSQLQLNEGLQIIGDGAFRHCRALRIVTLPSSVTKIKPCAFLGCSILTEVQLNEGLQIIGSSAFSGCTALRSMTIPSTVTDLSRCAPRGCSDLSEVIFLGGKRLLNYEVVNSGFWCEGQGLLDKEAIDEMLFDEYYGREFPFSNSLTTVKISISWALSERIERLLPECRVPVSNMILNLQRLDLMQNGNVLACFPVVCTDQDEYGYCTYGVLDTNVETARSLYRVLQLIAFHELKESSILIELALWKSIIDMGGDRTCRVAIPGPAKILLMEYCGFAGFLRPAF</sequence>
<dbReference type="InterPro" id="IPR053139">
    <property type="entry name" value="Surface_bspA-like"/>
</dbReference>
<comment type="caution">
    <text evidence="2">The sequence shown here is derived from an EMBL/GenBank/DDBJ whole genome shotgun (WGS) entry which is preliminary data.</text>
</comment>
<dbReference type="InterPro" id="IPR032675">
    <property type="entry name" value="LRR_dom_sf"/>
</dbReference>